<protein>
    <recommendedName>
        <fullName evidence="2">C2H2-type domain-containing protein</fullName>
    </recommendedName>
</protein>
<evidence type="ECO:0000256" key="1">
    <source>
        <dbReference type="PROSITE-ProRule" id="PRU00042"/>
    </source>
</evidence>
<evidence type="ECO:0000313" key="3">
    <source>
        <dbReference type="EMBL" id="PKK59432.1"/>
    </source>
</evidence>
<organism evidence="3 4">
    <name type="scientific">Rhizophagus irregularis</name>
    <dbReference type="NCBI Taxonomy" id="588596"/>
    <lineage>
        <taxon>Eukaryota</taxon>
        <taxon>Fungi</taxon>
        <taxon>Fungi incertae sedis</taxon>
        <taxon>Mucoromycota</taxon>
        <taxon>Glomeromycotina</taxon>
        <taxon>Glomeromycetes</taxon>
        <taxon>Glomerales</taxon>
        <taxon>Glomeraceae</taxon>
        <taxon>Rhizophagus</taxon>
    </lineage>
</organism>
<reference evidence="3 4" key="2">
    <citation type="submission" date="2017-10" db="EMBL/GenBank/DDBJ databases">
        <title>Extensive intraspecific genome diversity in a model arbuscular mycorrhizal fungus.</title>
        <authorList>
            <person name="Chen E.C.H."/>
            <person name="Morin E."/>
            <person name="Baudet D."/>
            <person name="Noel J."/>
            <person name="Ndikumana S."/>
            <person name="Charron P."/>
            <person name="St-Onge C."/>
            <person name="Giorgi J."/>
            <person name="Grigoriev I.V."/>
            <person name="Roux C."/>
            <person name="Martin F.M."/>
            <person name="Corradi N."/>
        </authorList>
    </citation>
    <scope>NUCLEOTIDE SEQUENCE [LARGE SCALE GENOMIC DNA]</scope>
    <source>
        <strain evidence="3 4">C2</strain>
    </source>
</reference>
<keyword evidence="1" id="KW-0863">Zinc-finger</keyword>
<dbReference type="EMBL" id="LLXL01003052">
    <property type="protein sequence ID" value="PKK59432.1"/>
    <property type="molecule type" value="Genomic_DNA"/>
</dbReference>
<evidence type="ECO:0000259" key="2">
    <source>
        <dbReference type="PROSITE" id="PS50157"/>
    </source>
</evidence>
<name>A0A2N1MCR0_9GLOM</name>
<dbReference type="GO" id="GO:0008270">
    <property type="term" value="F:zinc ion binding"/>
    <property type="evidence" value="ECO:0007669"/>
    <property type="project" value="UniProtKB-KW"/>
</dbReference>
<dbReference type="Proteomes" id="UP000233469">
    <property type="component" value="Unassembled WGS sequence"/>
</dbReference>
<feature type="non-terminal residue" evidence="3">
    <location>
        <position position="1"/>
    </location>
</feature>
<feature type="domain" description="C2H2-type" evidence="2">
    <location>
        <begin position="51"/>
        <end position="74"/>
    </location>
</feature>
<dbReference type="AlphaFoldDB" id="A0A2N1MCR0"/>
<gene>
    <name evidence="3" type="ORF">RhiirC2_623703</name>
</gene>
<feature type="non-terminal residue" evidence="3">
    <location>
        <position position="74"/>
    </location>
</feature>
<comment type="caution">
    <text evidence="3">The sequence shown here is derived from an EMBL/GenBank/DDBJ whole genome shotgun (WGS) entry which is preliminary data.</text>
</comment>
<keyword evidence="1" id="KW-0479">Metal-binding</keyword>
<dbReference type="InterPro" id="IPR036236">
    <property type="entry name" value="Znf_C2H2_sf"/>
</dbReference>
<dbReference type="InterPro" id="IPR013087">
    <property type="entry name" value="Znf_C2H2_type"/>
</dbReference>
<dbReference type="Pfam" id="PF00096">
    <property type="entry name" value="zf-C2H2"/>
    <property type="match status" value="1"/>
</dbReference>
<dbReference type="PROSITE" id="PS00028">
    <property type="entry name" value="ZINC_FINGER_C2H2_1"/>
    <property type="match status" value="3"/>
</dbReference>
<dbReference type="PROSITE" id="PS50157">
    <property type="entry name" value="ZINC_FINGER_C2H2_2"/>
    <property type="match status" value="3"/>
</dbReference>
<keyword evidence="1" id="KW-0862">Zinc</keyword>
<sequence length="74" mass="8905">CKICEEIFKNHSLFNRHAKAIHNCKFLCTFCSQSFSQKRSKREHMRLVHVYTCQICEKNLRSENGLRKHLETQH</sequence>
<proteinExistence type="predicted"/>
<dbReference type="SUPFAM" id="SSF57667">
    <property type="entry name" value="beta-beta-alpha zinc fingers"/>
    <property type="match status" value="1"/>
</dbReference>
<dbReference type="SMART" id="SM00355">
    <property type="entry name" value="ZnF_C2H2"/>
    <property type="match status" value="3"/>
</dbReference>
<dbReference type="Pfam" id="PF12874">
    <property type="entry name" value="zf-met"/>
    <property type="match status" value="1"/>
</dbReference>
<accession>A0A2N1MCR0</accession>
<dbReference type="Gene3D" id="3.30.160.60">
    <property type="entry name" value="Classic Zinc Finger"/>
    <property type="match status" value="1"/>
</dbReference>
<dbReference type="Pfam" id="PF13894">
    <property type="entry name" value="zf-C2H2_4"/>
    <property type="match status" value="1"/>
</dbReference>
<feature type="domain" description="C2H2-type" evidence="2">
    <location>
        <begin position="26"/>
        <end position="49"/>
    </location>
</feature>
<reference evidence="3 4" key="1">
    <citation type="submission" date="2016-04" db="EMBL/GenBank/DDBJ databases">
        <title>Genome analyses suggest a sexual origin of heterokaryosis in a supposedly ancient asexual fungus.</title>
        <authorList>
            <person name="Ropars J."/>
            <person name="Sedzielewska K."/>
            <person name="Noel J."/>
            <person name="Charron P."/>
            <person name="Farinelli L."/>
            <person name="Marton T."/>
            <person name="Kruger M."/>
            <person name="Pelin A."/>
            <person name="Brachmann A."/>
            <person name="Corradi N."/>
        </authorList>
    </citation>
    <scope>NUCLEOTIDE SEQUENCE [LARGE SCALE GENOMIC DNA]</scope>
    <source>
        <strain evidence="3 4">C2</strain>
    </source>
</reference>
<evidence type="ECO:0000313" key="4">
    <source>
        <dbReference type="Proteomes" id="UP000233469"/>
    </source>
</evidence>
<feature type="domain" description="C2H2-type" evidence="2">
    <location>
        <begin position="1"/>
        <end position="22"/>
    </location>
</feature>